<dbReference type="OrthoDB" id="9794834at2"/>
<accession>E8UYK9</accession>
<sequence length="279" mass="30776">MLTKLKTEVARRALSARQRFGFSLDSPCDVYELISKYGLALRFTNISTLDGLYLNDGLLGSINISALRPSGHQHFTAAHELGHFLLGHGAHLDEKIEDMESNSTEETMADTFARHLLMPKRAVLSGFRSLGMTPADANPEQYYAVASWLGVGYTTLIQHTRWTLGLIDSAQLHQLTLKSPQQIKRRQVPSVSWTGRKELWPLAGWWNGANVHLQVGDVVTGLVSPSLDHFDIGDGCAIATSVGQISATVFGSATVNLNIAKTDYVGMYQYRYLEEPIDA</sequence>
<evidence type="ECO:0000313" key="3">
    <source>
        <dbReference type="Proteomes" id="UP000006844"/>
    </source>
</evidence>
<dbReference type="RefSeq" id="WP_013568895.1">
    <property type="nucleotide sequence ID" value="NC_014963.1"/>
</dbReference>
<dbReference type="Proteomes" id="UP000006844">
    <property type="component" value="Chromosome"/>
</dbReference>
<reference evidence="2 3" key="1">
    <citation type="journal article" date="2012" name="Stand. Genomic Sci.">
        <title>Complete genome sequence of Terriglobus saanensis type strain SP1PR4(T), an Acidobacteria from tundra soil.</title>
        <authorList>
            <person name="Rawat S.R."/>
            <person name="Mannisto M.K."/>
            <person name="Starovoytov V."/>
            <person name="Goodwin L."/>
            <person name="Nolan M."/>
            <person name="Hauser L."/>
            <person name="Land M."/>
            <person name="Davenport K.W."/>
            <person name="Woyke T."/>
            <person name="Haggblom M.M."/>
        </authorList>
    </citation>
    <scope>NUCLEOTIDE SEQUENCE</scope>
    <source>
        <strain evidence="3">ATCC BAA-1853 / DSM 23119 / SP1PR4</strain>
    </source>
</reference>
<dbReference type="HOGENOM" id="CLU_979492_0_0_0"/>
<keyword evidence="3" id="KW-1185">Reference proteome</keyword>
<dbReference type="PANTHER" id="PTHR43236">
    <property type="entry name" value="ANTITOXIN HIGA1"/>
    <property type="match status" value="1"/>
</dbReference>
<dbReference type="InterPro" id="IPR052345">
    <property type="entry name" value="Rad_response_metalloprotease"/>
</dbReference>
<dbReference type="eggNOG" id="COG2856">
    <property type="taxonomic scope" value="Bacteria"/>
</dbReference>
<dbReference type="EMBL" id="CP002467">
    <property type="protein sequence ID" value="ADV83162.1"/>
    <property type="molecule type" value="Genomic_DNA"/>
</dbReference>
<dbReference type="PANTHER" id="PTHR43236:SF1">
    <property type="entry name" value="BLL7220 PROTEIN"/>
    <property type="match status" value="1"/>
</dbReference>
<feature type="domain" description="IrrE N-terminal-like" evidence="1">
    <location>
        <begin position="55"/>
        <end position="124"/>
    </location>
</feature>
<evidence type="ECO:0000313" key="2">
    <source>
        <dbReference type="EMBL" id="ADV83162.1"/>
    </source>
</evidence>
<organism evidence="2 3">
    <name type="scientific">Terriglobus saanensis (strain ATCC BAA-1853 / DSM 23119 / SP1PR4)</name>
    <dbReference type="NCBI Taxonomy" id="401053"/>
    <lineage>
        <taxon>Bacteria</taxon>
        <taxon>Pseudomonadati</taxon>
        <taxon>Acidobacteriota</taxon>
        <taxon>Terriglobia</taxon>
        <taxon>Terriglobales</taxon>
        <taxon>Acidobacteriaceae</taxon>
        <taxon>Terriglobus</taxon>
    </lineage>
</organism>
<dbReference type="Pfam" id="PF06114">
    <property type="entry name" value="Peptidase_M78"/>
    <property type="match status" value="1"/>
</dbReference>
<name>E8UYK9_TERSS</name>
<evidence type="ECO:0000259" key="1">
    <source>
        <dbReference type="Pfam" id="PF06114"/>
    </source>
</evidence>
<gene>
    <name evidence="2" type="ordered locus">AciPR4_2382</name>
</gene>
<dbReference type="AlphaFoldDB" id="E8UYK9"/>
<dbReference type="Gene3D" id="1.10.10.2910">
    <property type="match status" value="1"/>
</dbReference>
<dbReference type="InterPro" id="IPR010359">
    <property type="entry name" value="IrrE_HExxH"/>
</dbReference>
<protein>
    <recommendedName>
        <fullName evidence="1">IrrE N-terminal-like domain-containing protein</fullName>
    </recommendedName>
</protein>
<dbReference type="STRING" id="401053.AciPR4_2382"/>
<proteinExistence type="predicted"/>
<dbReference type="KEGG" id="tsa:AciPR4_2382"/>